<dbReference type="CDD" id="cd18117">
    <property type="entry name" value="ATP-synt_flagellum-secretory_path_III_N"/>
    <property type="match status" value="1"/>
</dbReference>
<keyword evidence="6" id="KW-0653">Protein transport</keyword>
<evidence type="ECO:0000259" key="15">
    <source>
        <dbReference type="SMART" id="SM00382"/>
    </source>
</evidence>
<accession>A0A5C0B8D7</accession>
<dbReference type="GO" id="GO:0030254">
    <property type="term" value="P:protein secretion by the type III secretion system"/>
    <property type="evidence" value="ECO:0007669"/>
    <property type="project" value="InterPro"/>
</dbReference>
<evidence type="ECO:0000313" key="17">
    <source>
        <dbReference type="Proteomes" id="UP000325161"/>
    </source>
</evidence>
<keyword evidence="3" id="KW-0963">Cytoplasm</keyword>
<dbReference type="Pfam" id="PF00006">
    <property type="entry name" value="ATP-synt_ab"/>
    <property type="match status" value="1"/>
</dbReference>
<dbReference type="InterPro" id="IPR050053">
    <property type="entry name" value="ATPase_alpha/beta_chains"/>
</dbReference>
<comment type="similarity">
    <text evidence="11">Belongs to the ATPase alpha/beta chains family. T3SS ATPase subfamily.</text>
</comment>
<keyword evidence="4" id="KW-0547">Nucleotide-binding</keyword>
<keyword evidence="8" id="KW-0843">Virulence</keyword>
<gene>
    <name evidence="16" type="ORF">FXN63_22305</name>
</gene>
<dbReference type="SMART" id="SM00382">
    <property type="entry name" value="AAA"/>
    <property type="match status" value="1"/>
</dbReference>
<dbReference type="GO" id="GO:0030257">
    <property type="term" value="C:type III protein secretion system complex"/>
    <property type="evidence" value="ECO:0007669"/>
    <property type="project" value="InterPro"/>
</dbReference>
<evidence type="ECO:0000256" key="6">
    <source>
        <dbReference type="ARBA" id="ARBA00022927"/>
    </source>
</evidence>
<dbReference type="GO" id="GO:0005524">
    <property type="term" value="F:ATP binding"/>
    <property type="evidence" value="ECO:0007669"/>
    <property type="project" value="UniProtKB-KW"/>
</dbReference>
<evidence type="ECO:0000256" key="11">
    <source>
        <dbReference type="ARBA" id="ARBA00024342"/>
    </source>
</evidence>
<dbReference type="KEGG" id="pacr:FXN63_22305"/>
<dbReference type="Proteomes" id="UP000325161">
    <property type="component" value="Chromosome"/>
</dbReference>
<dbReference type="PROSITE" id="PS00152">
    <property type="entry name" value="ATPASE_ALPHA_BETA"/>
    <property type="match status" value="1"/>
</dbReference>
<keyword evidence="7" id="KW-1278">Translocase</keyword>
<dbReference type="Pfam" id="PF02874">
    <property type="entry name" value="ATP-synt_ab_N"/>
    <property type="match status" value="1"/>
</dbReference>
<comment type="catalytic activity">
    <reaction evidence="14">
        <text>ATP + H2O + cellular proteinSide 1 = ADP + phosphate + cellular proteinSide 2.</text>
        <dbReference type="EC" id="7.4.2.8"/>
    </reaction>
</comment>
<dbReference type="GO" id="GO:0045259">
    <property type="term" value="C:proton-transporting ATP synthase complex"/>
    <property type="evidence" value="ECO:0007669"/>
    <property type="project" value="UniProtKB-KW"/>
</dbReference>
<dbReference type="GO" id="GO:0046933">
    <property type="term" value="F:proton-transporting ATP synthase activity, rotational mechanism"/>
    <property type="evidence" value="ECO:0007669"/>
    <property type="project" value="TreeGrafter"/>
</dbReference>
<evidence type="ECO:0000256" key="1">
    <source>
        <dbReference type="ARBA" id="ARBA00004496"/>
    </source>
</evidence>
<dbReference type="Pfam" id="PF18269">
    <property type="entry name" value="T3SS_ATPase_C"/>
    <property type="match status" value="1"/>
</dbReference>
<evidence type="ECO:0000256" key="12">
    <source>
        <dbReference type="ARBA" id="ARBA00024382"/>
    </source>
</evidence>
<dbReference type="NCBIfam" id="TIGR01026">
    <property type="entry name" value="fliI_yscN"/>
    <property type="match status" value="1"/>
</dbReference>
<dbReference type="InterPro" id="IPR020003">
    <property type="entry name" value="ATPase_a/bsu_AS"/>
</dbReference>
<dbReference type="InterPro" id="IPR003593">
    <property type="entry name" value="AAA+_ATPase"/>
</dbReference>
<evidence type="ECO:0000256" key="4">
    <source>
        <dbReference type="ARBA" id="ARBA00022741"/>
    </source>
</evidence>
<dbReference type="GO" id="GO:0008564">
    <property type="term" value="F:protein-exporting ATPase activity"/>
    <property type="evidence" value="ECO:0007669"/>
    <property type="project" value="UniProtKB-EC"/>
</dbReference>
<dbReference type="InterPro" id="IPR027417">
    <property type="entry name" value="P-loop_NTPase"/>
</dbReference>
<keyword evidence="10" id="KW-0066">ATP synthesis</keyword>
<evidence type="ECO:0000256" key="9">
    <source>
        <dbReference type="ARBA" id="ARBA00023136"/>
    </source>
</evidence>
<dbReference type="AlphaFoldDB" id="A0A5C0B8D7"/>
<dbReference type="FunFam" id="3.40.50.12240:FF:000002">
    <property type="entry name" value="Flagellum-specific ATP synthase FliI"/>
    <property type="match status" value="1"/>
</dbReference>
<dbReference type="InterPro" id="IPR004100">
    <property type="entry name" value="ATPase_F1/V1/A1_a/bsu_N"/>
</dbReference>
<dbReference type="InterPro" id="IPR000194">
    <property type="entry name" value="ATPase_F1/V1/A1_a/bsu_nucl-bd"/>
</dbReference>
<keyword evidence="17" id="KW-1185">Reference proteome</keyword>
<proteinExistence type="inferred from homology"/>
<dbReference type="GO" id="GO:0005737">
    <property type="term" value="C:cytoplasm"/>
    <property type="evidence" value="ECO:0007669"/>
    <property type="project" value="UniProtKB-SubCell"/>
</dbReference>
<feature type="domain" description="AAA+ ATPase" evidence="15">
    <location>
        <begin position="163"/>
        <end position="344"/>
    </location>
</feature>
<protein>
    <recommendedName>
        <fullName evidence="13">Type 3 secretion system ATPase</fullName>
        <ecNumber evidence="12">7.4.2.8</ecNumber>
    </recommendedName>
</protein>
<keyword evidence="2" id="KW-0813">Transport</keyword>
<sequence>MRQFSYITEMMELALQDSPTLRIRGRVVQVIGTIIKAVVPSVKVGELCILRNPGESFEMKGEVVGFVKDAALITPIGDMFGISSATEVIPTGRAHMVPVGNGLLGRVLDGLGRPLDEAELGPIEANKFYPVFADAPDPLKRRIINQPLELGVRALDGLLTCGEGQRMGIFAAAGGGKSTLMGMLVKGADVDVTVVALIGERGREVREFLEHELGPEGRRKSVIVCATSDKSSMERSKAAYVATAIAEYFRDQGKRVLFLMDSVTRFARAQREIGLAAGEPPTRRGYPPSVFATLPKLMERAGMNEHGSITALYTVLVEGDDMSEPIADETRSILDGHIVLSRKLGAANHYPAIDVLASASRVQNAVISPEHKAAAGRLRELMAKYQEVELLVKIGEYKRGGDATTDEAIDKHEAIRSFLRQRTDEHSTLPEAVKRMQELAGKR</sequence>
<evidence type="ECO:0000256" key="5">
    <source>
        <dbReference type="ARBA" id="ARBA00022840"/>
    </source>
</evidence>
<evidence type="ECO:0000313" key="16">
    <source>
        <dbReference type="EMBL" id="QEI09501.1"/>
    </source>
</evidence>
<evidence type="ECO:0000256" key="2">
    <source>
        <dbReference type="ARBA" id="ARBA00022448"/>
    </source>
</evidence>
<keyword evidence="5" id="KW-0067">ATP-binding</keyword>
<evidence type="ECO:0000256" key="3">
    <source>
        <dbReference type="ARBA" id="ARBA00022490"/>
    </source>
</evidence>
<dbReference type="RefSeq" id="WP_148819703.1">
    <property type="nucleotide sequence ID" value="NZ_CP043046.1"/>
</dbReference>
<dbReference type="EMBL" id="CP043046">
    <property type="protein sequence ID" value="QEI09501.1"/>
    <property type="molecule type" value="Genomic_DNA"/>
</dbReference>
<keyword evidence="10" id="KW-0139">CF(1)</keyword>
<dbReference type="GO" id="GO:0016887">
    <property type="term" value="F:ATP hydrolysis activity"/>
    <property type="evidence" value="ECO:0007669"/>
    <property type="project" value="InterPro"/>
</dbReference>
<evidence type="ECO:0000256" key="8">
    <source>
        <dbReference type="ARBA" id="ARBA00023026"/>
    </source>
</evidence>
<dbReference type="InterPro" id="IPR040627">
    <property type="entry name" value="T3SS_ATPase_C"/>
</dbReference>
<dbReference type="CDD" id="cd01136">
    <property type="entry name" value="ATPase_flagellum-secretory_path_III"/>
    <property type="match status" value="1"/>
</dbReference>
<dbReference type="PANTHER" id="PTHR15184:SF9">
    <property type="entry name" value="SPI-1 TYPE 3 SECRETION SYSTEM ATPASE"/>
    <property type="match status" value="1"/>
</dbReference>
<dbReference type="InterPro" id="IPR005714">
    <property type="entry name" value="ATPase_T3SS_FliI/YscN"/>
</dbReference>
<dbReference type="OrthoDB" id="9803053at2"/>
<dbReference type="Gene3D" id="3.40.50.12240">
    <property type="match status" value="1"/>
</dbReference>
<dbReference type="EC" id="7.4.2.8" evidence="12"/>
<dbReference type="PANTHER" id="PTHR15184">
    <property type="entry name" value="ATP SYNTHASE"/>
    <property type="match status" value="1"/>
</dbReference>
<dbReference type="SUPFAM" id="SSF52540">
    <property type="entry name" value="P-loop containing nucleoside triphosphate hydrolases"/>
    <property type="match status" value="1"/>
</dbReference>
<dbReference type="CDD" id="cd18114">
    <property type="entry name" value="ATP-synt_flagellum-secretory_path_III_C"/>
    <property type="match status" value="1"/>
</dbReference>
<dbReference type="NCBIfam" id="NF005391">
    <property type="entry name" value="PRK06936.1"/>
    <property type="match status" value="1"/>
</dbReference>
<evidence type="ECO:0000256" key="13">
    <source>
        <dbReference type="ARBA" id="ARBA00024442"/>
    </source>
</evidence>
<evidence type="ECO:0000256" key="10">
    <source>
        <dbReference type="ARBA" id="ARBA00023196"/>
    </source>
</evidence>
<dbReference type="InterPro" id="IPR013380">
    <property type="entry name" value="ATPase_T3SS_SctN"/>
</dbReference>
<reference evidence="16 17" key="1">
    <citation type="submission" date="2019-08" db="EMBL/GenBank/DDBJ databases">
        <title>Amphibian skin-associated Pigmentiphaga: genome sequence and occurrence across geography and hosts.</title>
        <authorList>
            <person name="Bletz M.C."/>
            <person name="Bunk B."/>
            <person name="Sproeer C."/>
            <person name="Biwer P."/>
            <person name="Reiter S."/>
            <person name="Rabemananjara F.C.E."/>
            <person name="Schulz S."/>
            <person name="Overmann J."/>
            <person name="Vences M."/>
        </authorList>
    </citation>
    <scope>NUCLEOTIDE SEQUENCE [LARGE SCALE GENOMIC DNA]</scope>
    <source>
        <strain evidence="16 17">Mada1488</strain>
    </source>
</reference>
<comment type="subcellular location">
    <subcellularLocation>
        <location evidence="1">Cytoplasm</location>
    </subcellularLocation>
</comment>
<keyword evidence="9" id="KW-0472">Membrane</keyword>
<organism evidence="16 17">
    <name type="scientific">Pigmentiphaga aceris</name>
    <dbReference type="NCBI Taxonomy" id="1940612"/>
    <lineage>
        <taxon>Bacteria</taxon>
        <taxon>Pseudomonadati</taxon>
        <taxon>Pseudomonadota</taxon>
        <taxon>Betaproteobacteria</taxon>
        <taxon>Burkholderiales</taxon>
        <taxon>Alcaligenaceae</taxon>
        <taxon>Pigmentiphaga</taxon>
    </lineage>
</organism>
<dbReference type="NCBIfam" id="TIGR02546">
    <property type="entry name" value="III_secr_ATP"/>
    <property type="match status" value="1"/>
</dbReference>
<evidence type="ECO:0000256" key="14">
    <source>
        <dbReference type="ARBA" id="ARBA00034006"/>
    </source>
</evidence>
<evidence type="ECO:0000256" key="7">
    <source>
        <dbReference type="ARBA" id="ARBA00022967"/>
    </source>
</evidence>
<dbReference type="GO" id="GO:0046961">
    <property type="term" value="F:proton-transporting ATPase activity, rotational mechanism"/>
    <property type="evidence" value="ECO:0007669"/>
    <property type="project" value="InterPro"/>
</dbReference>
<name>A0A5C0B8D7_9BURK</name>